<evidence type="ECO:0000256" key="7">
    <source>
        <dbReference type="PROSITE-ProRule" id="PRU01373"/>
    </source>
</evidence>
<dbReference type="RefSeq" id="WP_281908374.1">
    <property type="nucleotide sequence ID" value="NZ_AP026966.1"/>
</dbReference>
<dbReference type="InterPro" id="IPR036366">
    <property type="entry name" value="PGBDSf"/>
</dbReference>
<evidence type="ECO:0000256" key="3">
    <source>
        <dbReference type="ARBA" id="ARBA00022679"/>
    </source>
</evidence>
<feature type="active site" description="Proton donor/acceptor" evidence="7">
    <location>
        <position position="416"/>
    </location>
</feature>
<comment type="pathway">
    <text evidence="1 7">Cell wall biogenesis; peptidoglycan biosynthesis.</text>
</comment>
<accession>A0ABM8C8Q0</accession>
<dbReference type="SUPFAM" id="SSF141523">
    <property type="entry name" value="L,D-transpeptidase catalytic domain-like"/>
    <property type="match status" value="1"/>
</dbReference>
<evidence type="ECO:0000313" key="10">
    <source>
        <dbReference type="EMBL" id="BDT59602.1"/>
    </source>
</evidence>
<dbReference type="CDD" id="cd16913">
    <property type="entry name" value="YkuD_like"/>
    <property type="match status" value="1"/>
</dbReference>
<keyword evidence="8" id="KW-0732">Signal</keyword>
<dbReference type="Gene3D" id="2.40.440.10">
    <property type="entry name" value="L,D-transpeptidase catalytic domain-like"/>
    <property type="match status" value="1"/>
</dbReference>
<feature type="signal peptide" evidence="8">
    <location>
        <begin position="1"/>
        <end position="37"/>
    </location>
</feature>
<evidence type="ECO:0000256" key="6">
    <source>
        <dbReference type="ARBA" id="ARBA00023316"/>
    </source>
</evidence>
<feature type="domain" description="L,D-TPase catalytic" evidence="9">
    <location>
        <begin position="281"/>
        <end position="481"/>
    </location>
</feature>
<keyword evidence="6 7" id="KW-0961">Cell wall biogenesis/degradation</keyword>
<protein>
    <submittedName>
        <fullName evidence="10">Murein L,D-transpeptidase</fullName>
    </submittedName>
</protein>
<dbReference type="EMBL" id="AP026966">
    <property type="protein sequence ID" value="BDT59602.1"/>
    <property type="molecule type" value="Genomic_DNA"/>
</dbReference>
<name>A0ABM8C8Q0_9BURK</name>
<dbReference type="PANTHER" id="PTHR41533:SF2">
    <property type="entry name" value="BLR7131 PROTEIN"/>
    <property type="match status" value="1"/>
</dbReference>
<feature type="chain" id="PRO_5045036790" evidence="8">
    <location>
        <begin position="38"/>
        <end position="515"/>
    </location>
</feature>
<reference evidence="10" key="1">
    <citation type="submission" date="2022-11" db="EMBL/GenBank/DDBJ databases">
        <title>Isolation and characterization of PLA-degrading bacterium Massilia sp. from Antarctic soil.</title>
        <authorList>
            <person name="Sato K."/>
            <person name="Gomez-Fuentes C."/>
            <person name="Ahmad S.A."/>
            <person name="Zulkharnain A."/>
        </authorList>
    </citation>
    <scope>NUCLEOTIDE SEQUENCE</scope>
    <source>
        <strain evidence="10">N-3</strain>
    </source>
</reference>
<evidence type="ECO:0000256" key="8">
    <source>
        <dbReference type="SAM" id="SignalP"/>
    </source>
</evidence>
<evidence type="ECO:0000256" key="1">
    <source>
        <dbReference type="ARBA" id="ARBA00004752"/>
    </source>
</evidence>
<evidence type="ECO:0000256" key="5">
    <source>
        <dbReference type="ARBA" id="ARBA00022984"/>
    </source>
</evidence>
<dbReference type="Pfam" id="PF03734">
    <property type="entry name" value="YkuD"/>
    <property type="match status" value="1"/>
</dbReference>
<dbReference type="InterPro" id="IPR045380">
    <property type="entry name" value="LD_TPept_scaffold_dom"/>
</dbReference>
<comment type="similarity">
    <text evidence="2">Belongs to the YkuD family.</text>
</comment>
<keyword evidence="3" id="KW-0808">Transferase</keyword>
<evidence type="ECO:0000259" key="9">
    <source>
        <dbReference type="PROSITE" id="PS52029"/>
    </source>
</evidence>
<organism evidence="10 11">
    <name type="scientific">Massilia varians</name>
    <dbReference type="NCBI Taxonomy" id="457921"/>
    <lineage>
        <taxon>Bacteria</taxon>
        <taxon>Pseudomonadati</taxon>
        <taxon>Pseudomonadota</taxon>
        <taxon>Betaproteobacteria</taxon>
        <taxon>Burkholderiales</taxon>
        <taxon>Oxalobacteraceae</taxon>
        <taxon>Telluria group</taxon>
        <taxon>Massilia</taxon>
    </lineage>
</organism>
<evidence type="ECO:0000256" key="4">
    <source>
        <dbReference type="ARBA" id="ARBA00022960"/>
    </source>
</evidence>
<evidence type="ECO:0000313" key="11">
    <source>
        <dbReference type="Proteomes" id="UP001163336"/>
    </source>
</evidence>
<dbReference type="InterPro" id="IPR036365">
    <property type="entry name" value="PGBD-like_sf"/>
</dbReference>
<gene>
    <name evidence="10" type="ORF">MasN3_30960</name>
</gene>
<dbReference type="Pfam" id="PF20142">
    <property type="entry name" value="Scaffold"/>
    <property type="match status" value="1"/>
</dbReference>
<dbReference type="PANTHER" id="PTHR41533">
    <property type="entry name" value="L,D-TRANSPEPTIDASE HI_1667-RELATED"/>
    <property type="match status" value="1"/>
</dbReference>
<feature type="active site" description="Nucleophile" evidence="7">
    <location>
        <position position="435"/>
    </location>
</feature>
<dbReference type="InterPro" id="IPR038063">
    <property type="entry name" value="Transpep_catalytic_dom"/>
</dbReference>
<keyword evidence="5 7" id="KW-0573">Peptidoglycan synthesis</keyword>
<proteinExistence type="inferred from homology"/>
<evidence type="ECO:0000256" key="2">
    <source>
        <dbReference type="ARBA" id="ARBA00005992"/>
    </source>
</evidence>
<dbReference type="InterPro" id="IPR052905">
    <property type="entry name" value="LD-transpeptidase_YkuD-like"/>
</dbReference>
<dbReference type="InterPro" id="IPR005490">
    <property type="entry name" value="LD_TPept_cat_dom"/>
</dbReference>
<dbReference type="PROSITE" id="PS52029">
    <property type="entry name" value="LD_TPASE"/>
    <property type="match status" value="1"/>
</dbReference>
<dbReference type="Gene3D" id="1.10.101.10">
    <property type="entry name" value="PGBD-like superfamily/PGBD"/>
    <property type="match status" value="1"/>
</dbReference>
<sequence length="515" mass="55084">MTLPFPALLRSSAHRTASVLLLYLVLAASPQRAPAFAAPVDAGALAARLYASGAPPRWLEHGQAPARLALRLLGDAATHGLDPALYRTDELAHQLDRAVSPDDKAAFERALSTAMLQYLADLHAGRTPSPYRQDQDALAGFDPVAELRQAAASGRLADAVDAAAPALPLYARVKASLAQYRELAGRAPEWPALPAGAAALRERLRLLGDLEGGVEEGDAGAAGSPALASAVRRFQERHGLVEDGRVGPATLAALAVPPAQRAAQLALTLERLRWLPPLRGRVIAVNVPAYRLWAFDLGQAASTPLEMRVIVGRAAGTPTPSFLGHMRAVEFNPYWNVPRSIALGEILPKLVHHPAYLRQNDMELVAANGQVLATAGPQAVAALRTGTARVRQRPGAKNALGNIKFAMPNPMNIYLHSTPSQELFQRGRRDLSHGCIRVEHPAALASFVLADPDRWSEQQIAAAMRPGPPRTVSLATPVTVILFYATAVTDRQGRVLFANDIYGRDRQLSAALASR</sequence>
<dbReference type="Proteomes" id="UP001163336">
    <property type="component" value="Chromosome"/>
</dbReference>
<dbReference type="SUPFAM" id="SSF47090">
    <property type="entry name" value="PGBD-like"/>
    <property type="match status" value="1"/>
</dbReference>
<keyword evidence="11" id="KW-1185">Reference proteome</keyword>
<dbReference type="Pfam" id="PF01471">
    <property type="entry name" value="PG_binding_1"/>
    <property type="match status" value="1"/>
</dbReference>
<dbReference type="InterPro" id="IPR002477">
    <property type="entry name" value="Peptidoglycan-bd-like"/>
</dbReference>
<keyword evidence="4 7" id="KW-0133">Cell shape</keyword>